<keyword evidence="4" id="KW-1185">Reference proteome</keyword>
<feature type="domain" description="DUF4397" evidence="2">
    <location>
        <begin position="11"/>
        <end position="84"/>
    </location>
</feature>
<gene>
    <name evidence="3" type="ORF">O0235_09215</name>
</gene>
<evidence type="ECO:0000256" key="1">
    <source>
        <dbReference type="SAM" id="MobiDB-lite"/>
    </source>
</evidence>
<evidence type="ECO:0000313" key="4">
    <source>
        <dbReference type="Proteomes" id="UP001212803"/>
    </source>
</evidence>
<evidence type="ECO:0000313" key="3">
    <source>
        <dbReference type="EMBL" id="WBL34973.1"/>
    </source>
</evidence>
<dbReference type="EMBL" id="CP115149">
    <property type="protein sequence ID" value="WBL34973.1"/>
    <property type="molecule type" value="Genomic_DNA"/>
</dbReference>
<feature type="compositionally biased region" description="Gly residues" evidence="1">
    <location>
        <begin position="197"/>
        <end position="212"/>
    </location>
</feature>
<reference evidence="3 4" key="1">
    <citation type="journal article" date="2023" name="ISME J.">
        <title>Thermophilic Dehalococcoidia with unusual traits shed light on an unexpected past.</title>
        <authorList>
            <person name="Palmer M."/>
            <person name="Covington J.K."/>
            <person name="Zhou E.M."/>
            <person name="Thomas S.C."/>
            <person name="Habib N."/>
            <person name="Seymour C.O."/>
            <person name="Lai D."/>
            <person name="Johnston J."/>
            <person name="Hashimi A."/>
            <person name="Jiao J.Y."/>
            <person name="Muok A.R."/>
            <person name="Liu L."/>
            <person name="Xian W.D."/>
            <person name="Zhi X.Y."/>
            <person name="Li M.M."/>
            <person name="Silva L.P."/>
            <person name="Bowen B.P."/>
            <person name="Louie K."/>
            <person name="Briegel A."/>
            <person name="Pett-Ridge J."/>
            <person name="Weber P.K."/>
            <person name="Tocheva E.I."/>
            <person name="Woyke T."/>
            <person name="Northen T.R."/>
            <person name="Mayali X."/>
            <person name="Li W.J."/>
            <person name="Hedlund B.P."/>
        </authorList>
    </citation>
    <scope>NUCLEOTIDE SEQUENCE [LARGE SCALE GENOMIC DNA]</scope>
    <source>
        <strain evidence="3 4">YIM 72310</strain>
    </source>
</reference>
<dbReference type="RefSeq" id="WP_270055501.1">
    <property type="nucleotide sequence ID" value="NZ_CP115149.1"/>
</dbReference>
<name>A0ABY7M2T3_9CHLR</name>
<dbReference type="InterPro" id="IPR025510">
    <property type="entry name" value="DUF4397"/>
</dbReference>
<sequence length="224" mass="22436">MWRCRLAADNVKVFGFSPSDGTGTPALQATLEIVAGKDITVLATGRVGDGSLALTLFEDDNRTPSGNNAHIRLIHASPDAPPVDEIAVAGTDTNVFRGVAFRNVSPYVPVPAGTYSLDVKVNETGATVLTIPNLQLQARTVYTAVAVGLAGNGTLRVVPLVDAPAPAPAPTPAPPRTGETAAAASGGTCAVAAAGAAGSGPGDGLGRAGGGEPAEPVDRAQVRR</sequence>
<dbReference type="Pfam" id="PF14344">
    <property type="entry name" value="DUF4397"/>
    <property type="match status" value="2"/>
</dbReference>
<proteinExistence type="predicted"/>
<feature type="domain" description="DUF4397" evidence="2">
    <location>
        <begin position="92"/>
        <end position="169"/>
    </location>
</feature>
<dbReference type="Proteomes" id="UP001212803">
    <property type="component" value="Chromosome"/>
</dbReference>
<accession>A0ABY7M2T3</accession>
<evidence type="ECO:0000259" key="2">
    <source>
        <dbReference type="Pfam" id="PF14344"/>
    </source>
</evidence>
<feature type="region of interest" description="Disordered" evidence="1">
    <location>
        <begin position="193"/>
        <end position="224"/>
    </location>
</feature>
<protein>
    <submittedName>
        <fullName evidence="3">DUF4397 domain-containing protein</fullName>
    </submittedName>
</protein>
<organism evidence="3 4">
    <name type="scientific">Tepidiforma flava</name>
    <dbReference type="NCBI Taxonomy" id="3004094"/>
    <lineage>
        <taxon>Bacteria</taxon>
        <taxon>Bacillati</taxon>
        <taxon>Chloroflexota</taxon>
        <taxon>Tepidiformia</taxon>
        <taxon>Tepidiformales</taxon>
        <taxon>Tepidiformaceae</taxon>
        <taxon>Tepidiforma</taxon>
    </lineage>
</organism>